<dbReference type="InterPro" id="IPR003953">
    <property type="entry name" value="FAD-dep_OxRdtase_2_FAD-bd"/>
</dbReference>
<dbReference type="OrthoDB" id="140595at2"/>
<dbReference type="RefSeq" id="WP_012174448.1">
    <property type="nucleotide sequence ID" value="NC_009943.1"/>
</dbReference>
<dbReference type="EMBL" id="CP000859">
    <property type="protein sequence ID" value="ABW66830.1"/>
    <property type="molecule type" value="Genomic_DNA"/>
</dbReference>
<sequence>MNLNNSTDYDCLIIGGGLSGLACGITCLAEGLSCAILSSGMSALHFSSGSVDLLGYFPEATVVPDPFDALPRFIDMHSEHPYARCGIDTIKEALAFFRQEMARAGLPLHENCSRNHFHVTALGTLKPTFFSQRSVFNQEIRSVIDHTPAITIMNIQGFRDFHPGLAAANLKRHKLFSACDIQCAEMHLPEKEKNPSPVHAMRSIDIARIFDTMDPDEMARLIRTACPDADIVGLPAVLGIERHNAVLDRLRQKTGKIIYEVPTLPPSMPGMRLDNALKSRFAAMGGVFIQRETVEKGTIANGRVTAIRTKNQNDTLTAGFYVLSTGSFFSGGLVSRFDQIAEPVFNLALARSPEARCLGSENFFAPGGHAFLSAGVITDDTFHPKTPAGETVENLFCTGAVLSGYDPVNQGCGGGVAVATGYVTGRRIARGIYSATRQRQDYPDLP</sequence>
<keyword evidence="3 5" id="KW-0560">Oxidoreductase</keyword>
<evidence type="ECO:0000259" key="4">
    <source>
        <dbReference type="Pfam" id="PF00890"/>
    </source>
</evidence>
<keyword evidence="2" id="KW-0288">FMN</keyword>
<protein>
    <submittedName>
        <fullName evidence="5">Glycerol-3-phosphate dehydrogenase</fullName>
        <ecNumber evidence="5">1.1.5.3</ecNumber>
    </submittedName>
</protein>
<gene>
    <name evidence="5" type="ordered locus">Dole_1020</name>
</gene>
<evidence type="ECO:0000256" key="1">
    <source>
        <dbReference type="ARBA" id="ARBA00022630"/>
    </source>
</evidence>
<proteinExistence type="predicted"/>
<evidence type="ECO:0000313" key="5">
    <source>
        <dbReference type="EMBL" id="ABW66830.1"/>
    </source>
</evidence>
<keyword evidence="1" id="KW-0285">Flavoprotein</keyword>
<dbReference type="KEGG" id="dol:Dole_1020"/>
<dbReference type="GO" id="GO:0004368">
    <property type="term" value="F:glycerol-3-phosphate dehydrogenase (quinone) activity"/>
    <property type="evidence" value="ECO:0007669"/>
    <property type="project" value="UniProtKB-EC"/>
</dbReference>
<organism evidence="5 6">
    <name type="scientific">Desulfosudis oleivorans (strain DSM 6200 / JCM 39069 / Hxd3)</name>
    <name type="common">Desulfococcus oleovorans</name>
    <dbReference type="NCBI Taxonomy" id="96561"/>
    <lineage>
        <taxon>Bacteria</taxon>
        <taxon>Pseudomonadati</taxon>
        <taxon>Thermodesulfobacteriota</taxon>
        <taxon>Desulfobacteria</taxon>
        <taxon>Desulfobacterales</taxon>
        <taxon>Desulfosudaceae</taxon>
        <taxon>Desulfosudis</taxon>
    </lineage>
</organism>
<dbReference type="HOGENOM" id="CLU_047793_0_0_7"/>
<dbReference type="NCBIfam" id="NF003720">
    <property type="entry name" value="PRK05329.1-3"/>
    <property type="match status" value="1"/>
</dbReference>
<evidence type="ECO:0000313" key="6">
    <source>
        <dbReference type="Proteomes" id="UP000008561"/>
    </source>
</evidence>
<evidence type="ECO:0000256" key="2">
    <source>
        <dbReference type="ARBA" id="ARBA00022643"/>
    </source>
</evidence>
<dbReference type="NCBIfam" id="TIGR03378">
    <property type="entry name" value="glycerol3P_GlpB"/>
    <property type="match status" value="1"/>
</dbReference>
<dbReference type="GO" id="GO:0009331">
    <property type="term" value="C:glycerol-3-phosphate dehydrogenase (FAD) complex"/>
    <property type="evidence" value="ECO:0007669"/>
    <property type="project" value="InterPro"/>
</dbReference>
<dbReference type="STRING" id="96561.Dole_1020"/>
<dbReference type="AlphaFoldDB" id="A8ZWX4"/>
<evidence type="ECO:0000256" key="3">
    <source>
        <dbReference type="ARBA" id="ARBA00023002"/>
    </source>
</evidence>
<dbReference type="InterPro" id="IPR036188">
    <property type="entry name" value="FAD/NAD-bd_sf"/>
</dbReference>
<name>A8ZWX4_DESOH</name>
<dbReference type="SUPFAM" id="SSF51905">
    <property type="entry name" value="FAD/NAD(P)-binding domain"/>
    <property type="match status" value="1"/>
</dbReference>
<dbReference type="Gene3D" id="3.50.50.60">
    <property type="entry name" value="FAD/NAD(P)-binding domain"/>
    <property type="match status" value="1"/>
</dbReference>
<keyword evidence="6" id="KW-1185">Reference proteome</keyword>
<dbReference type="PIRSF" id="PIRSF000141">
    <property type="entry name" value="Anaerobic_G3P_dh"/>
    <property type="match status" value="1"/>
</dbReference>
<dbReference type="Pfam" id="PF00890">
    <property type="entry name" value="FAD_binding_2"/>
    <property type="match status" value="1"/>
</dbReference>
<dbReference type="eggNOG" id="COG3075">
    <property type="taxonomic scope" value="Bacteria"/>
</dbReference>
<dbReference type="EC" id="1.1.5.3" evidence="5"/>
<accession>A8ZWX4</accession>
<dbReference type="Proteomes" id="UP000008561">
    <property type="component" value="Chromosome"/>
</dbReference>
<dbReference type="InterPro" id="IPR009158">
    <property type="entry name" value="G3P_DH_GlpB_su"/>
</dbReference>
<feature type="domain" description="FAD-dependent oxidoreductase 2 FAD-binding" evidence="4">
    <location>
        <begin position="10"/>
        <end position="416"/>
    </location>
</feature>
<reference evidence="5 6" key="1">
    <citation type="submission" date="2007-10" db="EMBL/GenBank/DDBJ databases">
        <title>Complete sequence of Desulfococcus oleovorans Hxd3.</title>
        <authorList>
            <consortium name="US DOE Joint Genome Institute"/>
            <person name="Copeland A."/>
            <person name="Lucas S."/>
            <person name="Lapidus A."/>
            <person name="Barry K."/>
            <person name="Glavina del Rio T."/>
            <person name="Dalin E."/>
            <person name="Tice H."/>
            <person name="Pitluck S."/>
            <person name="Kiss H."/>
            <person name="Brettin T."/>
            <person name="Bruce D."/>
            <person name="Detter J.C."/>
            <person name="Han C."/>
            <person name="Schmutz J."/>
            <person name="Larimer F."/>
            <person name="Land M."/>
            <person name="Hauser L."/>
            <person name="Kyrpides N."/>
            <person name="Kim E."/>
            <person name="Wawrik B."/>
            <person name="Richardson P."/>
        </authorList>
    </citation>
    <scope>NUCLEOTIDE SEQUENCE [LARGE SCALE GENOMIC DNA]</scope>
    <source>
        <strain evidence="6">DSM 6200 / JCM 39069 / Hxd3</strain>
    </source>
</reference>